<feature type="transmembrane region" description="Helical" evidence="1">
    <location>
        <begin position="177"/>
        <end position="197"/>
    </location>
</feature>
<feature type="transmembrane region" description="Helical" evidence="1">
    <location>
        <begin position="28"/>
        <end position="46"/>
    </location>
</feature>
<name>A0A4Q1JKS9_9BACT</name>
<feature type="transmembrane region" description="Helical" evidence="1">
    <location>
        <begin position="241"/>
        <end position="262"/>
    </location>
</feature>
<dbReference type="InterPro" id="IPR037185">
    <property type="entry name" value="EmrE-like"/>
</dbReference>
<dbReference type="RefSeq" id="WP_129254543.1">
    <property type="nucleotide sequence ID" value="NZ_SAXA01000008.1"/>
</dbReference>
<dbReference type="SUPFAM" id="SSF103481">
    <property type="entry name" value="Multidrug resistance efflux transporter EmrE"/>
    <property type="match status" value="1"/>
</dbReference>
<feature type="transmembrane region" description="Helical" evidence="1">
    <location>
        <begin position="86"/>
        <end position="110"/>
    </location>
</feature>
<feature type="transmembrane region" description="Helical" evidence="1">
    <location>
        <begin position="61"/>
        <end position="79"/>
    </location>
</feature>
<keyword evidence="1" id="KW-0812">Transmembrane</keyword>
<sequence>MLLILLAILTSTGIFICFKSFEKFKIEILPAIVINYIIAGLMSYILTDNSVSMQQLSEQNWFGFALLIGLLFIVVFFIIGKSSQKAGITITSLASKMSFIIPILFSILYFKESVNLIMLIGFILAIASIILAVYKPSNKSNKIKYIWLPFSLFLGAGLVDSLVKYSQETFLSKGGSAIFSLVLFAIAALAGLISLYIQKRSLKQLLSINTLIGGSILGIANFGSLYYLIAALNSSGFKSSVVFSMVNIGIVSLSLIFGLFIYKEKISKLNYFGIALAFVAIIILTQ</sequence>
<dbReference type="OrthoDB" id="1524053at2"/>
<keyword evidence="1" id="KW-1133">Transmembrane helix</keyword>
<keyword evidence="1" id="KW-0472">Membrane</keyword>
<evidence type="ECO:0000313" key="3">
    <source>
        <dbReference type="Proteomes" id="UP000289703"/>
    </source>
</evidence>
<feature type="transmembrane region" description="Helical" evidence="1">
    <location>
        <begin position="6"/>
        <end position="21"/>
    </location>
</feature>
<dbReference type="Proteomes" id="UP000289703">
    <property type="component" value="Unassembled WGS sequence"/>
</dbReference>
<feature type="transmembrane region" description="Helical" evidence="1">
    <location>
        <begin position="209"/>
        <end position="229"/>
    </location>
</feature>
<proteinExistence type="predicted"/>
<feature type="transmembrane region" description="Helical" evidence="1">
    <location>
        <begin position="146"/>
        <end position="165"/>
    </location>
</feature>
<reference evidence="2 3" key="1">
    <citation type="submission" date="2019-01" db="EMBL/GenBank/DDBJ databases">
        <title>Ancylomarina salipaludis sp. nov., isolated from a salt marsh.</title>
        <authorList>
            <person name="Yoon J.-H."/>
        </authorList>
    </citation>
    <scope>NUCLEOTIDE SEQUENCE [LARGE SCALE GENOMIC DNA]</scope>
    <source>
        <strain evidence="2 3">SHSM-M15</strain>
    </source>
</reference>
<evidence type="ECO:0000256" key="1">
    <source>
        <dbReference type="SAM" id="Phobius"/>
    </source>
</evidence>
<feature type="transmembrane region" description="Helical" evidence="1">
    <location>
        <begin position="269"/>
        <end position="285"/>
    </location>
</feature>
<dbReference type="EMBL" id="SAXA01000008">
    <property type="protein sequence ID" value="RXQ93910.1"/>
    <property type="molecule type" value="Genomic_DNA"/>
</dbReference>
<keyword evidence="3" id="KW-1185">Reference proteome</keyword>
<organism evidence="2 3">
    <name type="scientific">Ancylomarina salipaludis</name>
    <dbReference type="NCBI Taxonomy" id="2501299"/>
    <lineage>
        <taxon>Bacteria</taxon>
        <taxon>Pseudomonadati</taxon>
        <taxon>Bacteroidota</taxon>
        <taxon>Bacteroidia</taxon>
        <taxon>Marinilabiliales</taxon>
        <taxon>Marinifilaceae</taxon>
        <taxon>Ancylomarina</taxon>
    </lineage>
</organism>
<protein>
    <submittedName>
        <fullName evidence="2">Uncharacterized protein</fullName>
    </submittedName>
</protein>
<feature type="transmembrane region" description="Helical" evidence="1">
    <location>
        <begin position="116"/>
        <end position="134"/>
    </location>
</feature>
<evidence type="ECO:0000313" key="2">
    <source>
        <dbReference type="EMBL" id="RXQ93910.1"/>
    </source>
</evidence>
<comment type="caution">
    <text evidence="2">The sequence shown here is derived from an EMBL/GenBank/DDBJ whole genome shotgun (WGS) entry which is preliminary data.</text>
</comment>
<dbReference type="AlphaFoldDB" id="A0A4Q1JKS9"/>
<accession>A0A4Q1JKS9</accession>
<gene>
    <name evidence="2" type="ORF">EO244_10050</name>
</gene>